<dbReference type="AlphaFoldDB" id="A0A6C0KTQ7"/>
<accession>A0A6C0KTQ7</accession>
<keyword evidence="1" id="KW-0812">Transmembrane</keyword>
<organism evidence="2">
    <name type="scientific">viral metagenome</name>
    <dbReference type="NCBI Taxonomy" id="1070528"/>
    <lineage>
        <taxon>unclassified sequences</taxon>
        <taxon>metagenomes</taxon>
        <taxon>organismal metagenomes</taxon>
    </lineage>
</organism>
<name>A0A6C0KTQ7_9ZZZZ</name>
<protein>
    <submittedName>
        <fullName evidence="2">Uncharacterized protein</fullName>
    </submittedName>
</protein>
<dbReference type="Gene3D" id="2.60.120.200">
    <property type="match status" value="1"/>
</dbReference>
<feature type="transmembrane region" description="Helical" evidence="1">
    <location>
        <begin position="6"/>
        <end position="24"/>
    </location>
</feature>
<dbReference type="InterPro" id="IPR013320">
    <property type="entry name" value="ConA-like_dom_sf"/>
</dbReference>
<keyword evidence="1" id="KW-1133">Transmembrane helix</keyword>
<proteinExistence type="predicted"/>
<dbReference type="SUPFAM" id="SSF49899">
    <property type="entry name" value="Concanavalin A-like lectins/glucanases"/>
    <property type="match status" value="1"/>
</dbReference>
<dbReference type="EMBL" id="MN740989">
    <property type="protein sequence ID" value="QHU21372.1"/>
    <property type="molecule type" value="Genomic_DNA"/>
</dbReference>
<sequence length="259" mass="28123">MNIGSVLLIVCIIILLYIAVRYIVNDVNTLTGVTSGTTMQTIEASSLASDTTGTNQSNFTYSIWFNIDDWNYRYGEPKVVFGRMAAATAVQSGEATGVSGLDPCPLVALGPIQNNINISLAVFPGSDTDMASDDIKTPTGAVIHTCNVANIPIQKWVNLLISVYGKTLDVYIDGKLVKTCVLPGTAKINQDANVFVTPKGGFAGWTAKFQYYPYAMDPQGAWNIYKKGYGESWLSSIFGKYQIKVSFMENGTENNSFTI</sequence>
<reference evidence="2" key="1">
    <citation type="journal article" date="2020" name="Nature">
        <title>Giant virus diversity and host interactions through global metagenomics.</title>
        <authorList>
            <person name="Schulz F."/>
            <person name="Roux S."/>
            <person name="Paez-Espino D."/>
            <person name="Jungbluth S."/>
            <person name="Walsh D.A."/>
            <person name="Denef V.J."/>
            <person name="McMahon K.D."/>
            <person name="Konstantinidis K.T."/>
            <person name="Eloe-Fadrosh E.A."/>
            <person name="Kyrpides N.C."/>
            <person name="Woyke T."/>
        </authorList>
    </citation>
    <scope>NUCLEOTIDE SEQUENCE</scope>
    <source>
        <strain evidence="2">GVMAG-S-3300013094-109</strain>
    </source>
</reference>
<keyword evidence="1" id="KW-0472">Membrane</keyword>
<evidence type="ECO:0000313" key="2">
    <source>
        <dbReference type="EMBL" id="QHU21372.1"/>
    </source>
</evidence>
<evidence type="ECO:0000256" key="1">
    <source>
        <dbReference type="SAM" id="Phobius"/>
    </source>
</evidence>